<dbReference type="InterPro" id="IPR036388">
    <property type="entry name" value="WH-like_DNA-bd_sf"/>
</dbReference>
<evidence type="ECO:0000313" key="8">
    <source>
        <dbReference type="Proteomes" id="UP000230821"/>
    </source>
</evidence>
<keyword evidence="4 5" id="KW-0804">Transcription</keyword>
<dbReference type="InterPro" id="IPR021153">
    <property type="entry name" value="HrcA_C"/>
</dbReference>
<evidence type="ECO:0000259" key="6">
    <source>
        <dbReference type="Pfam" id="PF01628"/>
    </source>
</evidence>
<dbReference type="Proteomes" id="UP000230821">
    <property type="component" value="Unassembled WGS sequence"/>
</dbReference>
<sequence length="348" mass="39336">MLDDRQSKILIAVVCDYITTADPVGSRTIARKYGFGLSPATIRNIMADLEDMGFLTQPHTSAGRVPTDRGFRFYVDRLDLFQKSLEELTSSQIEGVLHSETELGNLIKKATDLLSQLSNQAGLVLGPNLKNTICRHIDFIKLNNSQVLVIFIAESGLVHKRVIVLEEEISQDVFDKMSKLITTELMGLSLAKIRAKLVGMMENEKSQFDHLYAQAIKLSQQFFDDEDQDESELYVGGTFNMISQPEFMDVEKMRHLFKAFEEKRLLIHILDECLGEDPDGTRVIIGEENLVDDMQDLSFVLSSYKYGDRSLGVIGIIGPKRMNYTQVIPIVEYTANTVSRLLTERIEV</sequence>
<dbReference type="PANTHER" id="PTHR34824:SF1">
    <property type="entry name" value="HEAT-INDUCIBLE TRANSCRIPTION REPRESSOR HRCA"/>
    <property type="match status" value="1"/>
</dbReference>
<organism evidence="7 8">
    <name type="scientific">candidate division KSB3 bacterium</name>
    <dbReference type="NCBI Taxonomy" id="2044937"/>
    <lineage>
        <taxon>Bacteria</taxon>
        <taxon>candidate division KSB3</taxon>
    </lineage>
</organism>
<dbReference type="GO" id="GO:0045892">
    <property type="term" value="P:negative regulation of DNA-templated transcription"/>
    <property type="evidence" value="ECO:0007669"/>
    <property type="project" value="UniProtKB-UniRule"/>
</dbReference>
<dbReference type="NCBIfam" id="TIGR00331">
    <property type="entry name" value="hrcA"/>
    <property type="match status" value="1"/>
</dbReference>
<dbReference type="InterPro" id="IPR002571">
    <property type="entry name" value="HrcA"/>
</dbReference>
<dbReference type="Pfam" id="PF01628">
    <property type="entry name" value="HrcA"/>
    <property type="match status" value="1"/>
</dbReference>
<comment type="caution">
    <text evidence="7">The sequence shown here is derived from an EMBL/GenBank/DDBJ whole genome shotgun (WGS) entry which is preliminary data.</text>
</comment>
<comment type="similarity">
    <text evidence="5">Belongs to the HrcA family.</text>
</comment>
<proteinExistence type="inferred from homology"/>
<dbReference type="InterPro" id="IPR023120">
    <property type="entry name" value="WHTH_transcript_rep_HrcA_IDD"/>
</dbReference>
<dbReference type="SUPFAM" id="SSF55781">
    <property type="entry name" value="GAF domain-like"/>
    <property type="match status" value="1"/>
</dbReference>
<dbReference type="PIRSF" id="PIRSF005485">
    <property type="entry name" value="HrcA"/>
    <property type="match status" value="1"/>
</dbReference>
<evidence type="ECO:0000256" key="5">
    <source>
        <dbReference type="HAMAP-Rule" id="MF_00081"/>
    </source>
</evidence>
<name>A0A2G6KHB3_9BACT</name>
<evidence type="ECO:0000256" key="4">
    <source>
        <dbReference type="ARBA" id="ARBA00023163"/>
    </source>
</evidence>
<protein>
    <recommendedName>
        <fullName evidence="5">Heat-inducible transcription repressor HrcA</fullName>
    </recommendedName>
</protein>
<evidence type="ECO:0000256" key="1">
    <source>
        <dbReference type="ARBA" id="ARBA00022491"/>
    </source>
</evidence>
<dbReference type="GO" id="GO:0003677">
    <property type="term" value="F:DNA binding"/>
    <property type="evidence" value="ECO:0007669"/>
    <property type="project" value="InterPro"/>
</dbReference>
<feature type="domain" description="Heat-inducible transcription repressor HrcA C-terminal" evidence="6">
    <location>
        <begin position="106"/>
        <end position="328"/>
    </location>
</feature>
<keyword evidence="3 5" id="KW-0346">Stress response</keyword>
<gene>
    <name evidence="5 7" type="primary">hrcA</name>
    <name evidence="7" type="ORF">CSA56_05705</name>
</gene>
<dbReference type="Gene3D" id="3.30.450.40">
    <property type="match status" value="1"/>
</dbReference>
<evidence type="ECO:0000313" key="7">
    <source>
        <dbReference type="EMBL" id="PIE35061.1"/>
    </source>
</evidence>
<dbReference type="Gene3D" id="1.10.10.10">
    <property type="entry name" value="Winged helix-like DNA-binding domain superfamily/Winged helix DNA-binding domain"/>
    <property type="match status" value="1"/>
</dbReference>
<dbReference type="AlphaFoldDB" id="A0A2G6KHB3"/>
<evidence type="ECO:0000256" key="2">
    <source>
        <dbReference type="ARBA" id="ARBA00023015"/>
    </source>
</evidence>
<reference evidence="7 8" key="1">
    <citation type="submission" date="2017-10" db="EMBL/GenBank/DDBJ databases">
        <title>Novel microbial diversity and functional potential in the marine mammal oral microbiome.</title>
        <authorList>
            <person name="Dudek N.K."/>
            <person name="Sun C.L."/>
            <person name="Burstein D."/>
            <person name="Kantor R.S."/>
            <person name="Aliaga Goltsman D.S."/>
            <person name="Bik E.M."/>
            <person name="Thomas B.C."/>
            <person name="Banfield J.F."/>
            <person name="Relman D.A."/>
        </authorList>
    </citation>
    <scope>NUCLEOTIDE SEQUENCE [LARGE SCALE GENOMIC DNA]</scope>
    <source>
        <strain evidence="7">DOLJORAL78_47_16</strain>
    </source>
</reference>
<dbReference type="InterPro" id="IPR036390">
    <property type="entry name" value="WH_DNA-bd_sf"/>
</dbReference>
<keyword evidence="2 5" id="KW-0805">Transcription regulation</keyword>
<comment type="function">
    <text evidence="5">Negative regulator of class I heat shock genes (grpE-dnaK-dnaJ and groELS operons). Prevents heat-shock induction of these operons.</text>
</comment>
<dbReference type="Gene3D" id="3.30.390.60">
    <property type="entry name" value="Heat-inducible transcription repressor hrca homolog, domain 3"/>
    <property type="match status" value="1"/>
</dbReference>
<accession>A0A2G6KHB3</accession>
<dbReference type="SUPFAM" id="SSF46785">
    <property type="entry name" value="Winged helix' DNA-binding domain"/>
    <property type="match status" value="1"/>
</dbReference>
<dbReference type="PANTHER" id="PTHR34824">
    <property type="entry name" value="HEAT-INDUCIBLE TRANSCRIPTION REPRESSOR HRCA"/>
    <property type="match status" value="1"/>
</dbReference>
<evidence type="ECO:0000256" key="3">
    <source>
        <dbReference type="ARBA" id="ARBA00023016"/>
    </source>
</evidence>
<dbReference type="InterPro" id="IPR029016">
    <property type="entry name" value="GAF-like_dom_sf"/>
</dbReference>
<keyword evidence="1 5" id="KW-0678">Repressor</keyword>
<dbReference type="HAMAP" id="MF_00081">
    <property type="entry name" value="HrcA"/>
    <property type="match status" value="1"/>
</dbReference>
<dbReference type="EMBL" id="PDSK01000065">
    <property type="protein sequence ID" value="PIE35061.1"/>
    <property type="molecule type" value="Genomic_DNA"/>
</dbReference>